<evidence type="ECO:0000313" key="3">
    <source>
        <dbReference type="Proteomes" id="UP001529510"/>
    </source>
</evidence>
<feature type="region of interest" description="Disordered" evidence="1">
    <location>
        <begin position="28"/>
        <end position="75"/>
    </location>
</feature>
<feature type="non-terminal residue" evidence="2">
    <location>
        <position position="1"/>
    </location>
</feature>
<keyword evidence="3" id="KW-1185">Reference proteome</keyword>
<sequence>HTSSSGSSAARLSLLRAIRVTSCHPHCHTHRTWHTAARRQTSRRAREPSAFSTAAPYCVRQDPGPTAHDVPSLQQ</sequence>
<evidence type="ECO:0000313" key="2">
    <source>
        <dbReference type="EMBL" id="KAL0183332.1"/>
    </source>
</evidence>
<organism evidence="2 3">
    <name type="scientific">Cirrhinus mrigala</name>
    <name type="common">Mrigala</name>
    <dbReference type="NCBI Taxonomy" id="683832"/>
    <lineage>
        <taxon>Eukaryota</taxon>
        <taxon>Metazoa</taxon>
        <taxon>Chordata</taxon>
        <taxon>Craniata</taxon>
        <taxon>Vertebrata</taxon>
        <taxon>Euteleostomi</taxon>
        <taxon>Actinopterygii</taxon>
        <taxon>Neopterygii</taxon>
        <taxon>Teleostei</taxon>
        <taxon>Ostariophysi</taxon>
        <taxon>Cypriniformes</taxon>
        <taxon>Cyprinidae</taxon>
        <taxon>Labeoninae</taxon>
        <taxon>Labeonini</taxon>
        <taxon>Cirrhinus</taxon>
    </lineage>
</organism>
<accession>A0ABD0QAW9</accession>
<feature type="non-terminal residue" evidence="2">
    <location>
        <position position="75"/>
    </location>
</feature>
<evidence type="ECO:0000256" key="1">
    <source>
        <dbReference type="SAM" id="MobiDB-lite"/>
    </source>
</evidence>
<gene>
    <name evidence="2" type="ORF">M9458_022707</name>
</gene>
<dbReference type="EMBL" id="JAMKFB020000010">
    <property type="protein sequence ID" value="KAL0183332.1"/>
    <property type="molecule type" value="Genomic_DNA"/>
</dbReference>
<name>A0ABD0QAW9_CIRMR</name>
<dbReference type="AlphaFoldDB" id="A0ABD0QAW9"/>
<reference evidence="2 3" key="1">
    <citation type="submission" date="2024-05" db="EMBL/GenBank/DDBJ databases">
        <title>Genome sequencing and assembly of Indian major carp, Cirrhinus mrigala (Hamilton, 1822).</title>
        <authorList>
            <person name="Mohindra V."/>
            <person name="Chowdhury L.M."/>
            <person name="Lal K."/>
            <person name="Jena J.K."/>
        </authorList>
    </citation>
    <scope>NUCLEOTIDE SEQUENCE [LARGE SCALE GENOMIC DNA]</scope>
    <source>
        <strain evidence="2">CM1030</strain>
        <tissue evidence="2">Blood</tissue>
    </source>
</reference>
<comment type="caution">
    <text evidence="2">The sequence shown here is derived from an EMBL/GenBank/DDBJ whole genome shotgun (WGS) entry which is preliminary data.</text>
</comment>
<proteinExistence type="predicted"/>
<protein>
    <submittedName>
        <fullName evidence="2">Uncharacterized protein</fullName>
    </submittedName>
</protein>
<feature type="compositionally biased region" description="Basic residues" evidence="1">
    <location>
        <begin position="28"/>
        <end position="43"/>
    </location>
</feature>
<dbReference type="Proteomes" id="UP001529510">
    <property type="component" value="Unassembled WGS sequence"/>
</dbReference>